<dbReference type="InterPro" id="IPR002937">
    <property type="entry name" value="Amino_oxidase"/>
</dbReference>
<dbReference type="Gene3D" id="1.20.1440.240">
    <property type="match status" value="1"/>
</dbReference>
<dbReference type="Pfam" id="PF01593">
    <property type="entry name" value="Amino_oxidase"/>
    <property type="match status" value="1"/>
</dbReference>
<gene>
    <name evidence="2" type="ORF">BXZ70DRAFT_896012</name>
</gene>
<dbReference type="OrthoDB" id="7777654at2759"/>
<feature type="domain" description="Amine oxidase" evidence="1">
    <location>
        <begin position="33"/>
        <end position="510"/>
    </location>
</feature>
<dbReference type="Gene3D" id="3.90.660.10">
    <property type="match status" value="1"/>
</dbReference>
<dbReference type="InterPro" id="IPR036188">
    <property type="entry name" value="FAD/NAD-bd_sf"/>
</dbReference>
<protein>
    <recommendedName>
        <fullName evidence="1">Amine oxidase domain-containing protein</fullName>
    </recommendedName>
</protein>
<dbReference type="AlphaFoldDB" id="A0A8K0XND9"/>
<organism evidence="2 3">
    <name type="scientific">Cristinia sonorae</name>
    <dbReference type="NCBI Taxonomy" id="1940300"/>
    <lineage>
        <taxon>Eukaryota</taxon>
        <taxon>Fungi</taxon>
        <taxon>Dikarya</taxon>
        <taxon>Basidiomycota</taxon>
        <taxon>Agaricomycotina</taxon>
        <taxon>Agaricomycetes</taxon>
        <taxon>Agaricomycetidae</taxon>
        <taxon>Agaricales</taxon>
        <taxon>Pleurotineae</taxon>
        <taxon>Stephanosporaceae</taxon>
        <taxon>Cristinia</taxon>
    </lineage>
</organism>
<comment type="caution">
    <text evidence="2">The sequence shown here is derived from an EMBL/GenBank/DDBJ whole genome shotgun (WGS) entry which is preliminary data.</text>
</comment>
<proteinExistence type="predicted"/>
<keyword evidence="3" id="KW-1185">Reference proteome</keyword>
<dbReference type="PANTHER" id="PTHR10742">
    <property type="entry name" value="FLAVIN MONOAMINE OXIDASE"/>
    <property type="match status" value="1"/>
</dbReference>
<accession>A0A8K0XND9</accession>
<evidence type="ECO:0000313" key="2">
    <source>
        <dbReference type="EMBL" id="KAH8096668.1"/>
    </source>
</evidence>
<dbReference type="PANTHER" id="PTHR10742:SF342">
    <property type="entry name" value="AMINE OXIDASE"/>
    <property type="match status" value="1"/>
</dbReference>
<dbReference type="EMBL" id="JAEVFJ010000023">
    <property type="protein sequence ID" value="KAH8096668.1"/>
    <property type="molecule type" value="Genomic_DNA"/>
</dbReference>
<dbReference type="GO" id="GO:0001716">
    <property type="term" value="F:L-amino-acid oxidase activity"/>
    <property type="evidence" value="ECO:0007669"/>
    <property type="project" value="TreeGrafter"/>
</dbReference>
<sequence>MELKKVNNYLEKHSLPPIKFEILEAQPASGEHPIGGRLWTHRICSCAKTSCNCAQSPNDYYDRGAMRFPDNPDMKPLFDLFKELQLPIIDYVFTTNDNVNLFNSRVLTNAEVALKAQAGCYDAYQTAVEGLTGTVGDMVYKQIGGFREELAKDREKGWAKLLEYDAWSTRGFMTLLGSLEAGRYSTEVVDYLETFSTGSTMYNQALVETVLDSMAFDYPVGEGEEEIKWYTIQGGVSAIAEAMAEQITGTIANGKRVTALAPVLTKRVDPNGQAIEMGDAVDVTIHGESEPRRYSHVISTVPFGSFRLIDTSACCLSWNLQSAIRSLGYDASTKVGIKFKYRWWEQSCEDSAQSSCFPKRTSKPQLGGTSYTDRPTRVVTYPSYGIGSKDATIIVSYTWSQDALRLGAYQGDNEDKKEVLLNAIINDLAAIHGIENPAELRSLVVGCDIWSWYQDENAVGAFALFGPQQFSKLYCEVTQPAAYGRLHFAGEATSVYHAWVLGALASANRVLQEMRVQEPTHFVRSHSTSQFILDLLSAGRSRGS</sequence>
<dbReference type="GO" id="GO:0009063">
    <property type="term" value="P:amino acid catabolic process"/>
    <property type="evidence" value="ECO:0007669"/>
    <property type="project" value="TreeGrafter"/>
</dbReference>
<name>A0A8K0XND9_9AGAR</name>
<dbReference type="SUPFAM" id="SSF54373">
    <property type="entry name" value="FAD-linked reductases, C-terminal domain"/>
    <property type="match status" value="1"/>
</dbReference>
<dbReference type="Proteomes" id="UP000813824">
    <property type="component" value="Unassembled WGS sequence"/>
</dbReference>
<dbReference type="SUPFAM" id="SSF51905">
    <property type="entry name" value="FAD/NAD(P)-binding domain"/>
    <property type="match status" value="1"/>
</dbReference>
<reference evidence="2" key="1">
    <citation type="journal article" date="2021" name="New Phytol.">
        <title>Evolutionary innovations through gain and loss of genes in the ectomycorrhizal Boletales.</title>
        <authorList>
            <person name="Wu G."/>
            <person name="Miyauchi S."/>
            <person name="Morin E."/>
            <person name="Kuo A."/>
            <person name="Drula E."/>
            <person name="Varga T."/>
            <person name="Kohler A."/>
            <person name="Feng B."/>
            <person name="Cao Y."/>
            <person name="Lipzen A."/>
            <person name="Daum C."/>
            <person name="Hundley H."/>
            <person name="Pangilinan J."/>
            <person name="Johnson J."/>
            <person name="Barry K."/>
            <person name="LaButti K."/>
            <person name="Ng V."/>
            <person name="Ahrendt S."/>
            <person name="Min B."/>
            <person name="Choi I.G."/>
            <person name="Park H."/>
            <person name="Plett J.M."/>
            <person name="Magnuson J."/>
            <person name="Spatafora J.W."/>
            <person name="Nagy L.G."/>
            <person name="Henrissat B."/>
            <person name="Grigoriev I.V."/>
            <person name="Yang Z.L."/>
            <person name="Xu J."/>
            <person name="Martin F.M."/>
        </authorList>
    </citation>
    <scope>NUCLEOTIDE SEQUENCE</scope>
    <source>
        <strain evidence="2">KKN 215</strain>
    </source>
</reference>
<dbReference type="Gene3D" id="3.50.50.60">
    <property type="entry name" value="FAD/NAD(P)-binding domain"/>
    <property type="match status" value="1"/>
</dbReference>
<dbReference type="InterPro" id="IPR050281">
    <property type="entry name" value="Flavin_monoamine_oxidase"/>
</dbReference>
<evidence type="ECO:0000313" key="3">
    <source>
        <dbReference type="Proteomes" id="UP000813824"/>
    </source>
</evidence>
<evidence type="ECO:0000259" key="1">
    <source>
        <dbReference type="Pfam" id="PF01593"/>
    </source>
</evidence>